<gene>
    <name evidence="2" type="primary">rexB</name>
    <name evidence="2" type="ORF">Poly51_42310</name>
</gene>
<sequence>MSKPGPILGASSATPLPPAKQTIVKLFSTSCETVFAGWEGPLLPKAVTILGDRFRSGQSLDLSELLCVLPSARGTHRLHSLLLEYATGLGLEYRRPDITTIGSLAERLYVPTTPLALEFEQTLAWANVLRQLPAEELEPLIPVVPPSEPIAPWLDLAAMLRRLHTELAASELTFQHVFDVAETESEKRRWKLLDFVFKGYLASLEQVGLSDPHVQRRLAITSERCRTKKMVVLVGTSDLSDALILMLKNLDSDVLSMVAAPPSMSDRFDEFGCVQTSRWVEHHLPIQDHHLIAGGDVADQATAVAETLADFAGQYRADQVTVGVTDESQVGPVEISLRGCKVDTFRHLGWTVSQTAVGRLLHLTATHLQRRSWQSLAALVRHADVGRMITRRLNLDDSSQWLTQLDHLLAGHFPIRIDKPLTEQAIKAYPLAIGASSIVQEWLTPFSDDAITKSDKVQPTIAHWSRAAAEWLGELYAPVDASADTTTMSDVGVRTSMALESALKMMGRFAELNDGLDLELGGAAAIEMLATRLGDSRIVAEPQSNEVQISGWLDLALDDAPAMVVVGLNHPFVPGSTTADPFLPGTLRTQLRMADNDRRYARDVYAMHLMLSTRSDIRFIVGKSRADGSPTPPSRLLAATPTVDAARRLRVLLGQRREKIVVHHQWDQPPRQNGVAIEGSQLPIPTLDLSGDDDIVRAMSVTAFRDYLACPYRFYLRHVLKLKPLDDLSGELAANQFGDLVHGALERFGESSDRNEGQASKIEKYLLEYLHQYAADVYGSDASTAVAIQIAQAERRLKAVAVVQAERIAGGWTIHASEAAVSESDGAGVDVDGKRMGLRGRFDRIDHHVETDRWAILDYKTHGHKPEKKHLAKTDDGHRWIDMQLPLYRMMIPFLGIKAPPPEVALGYFNISEKDEETKINVAEFTEPQMLQAEQIIHDCIRGIWERRFEPTDERVEFDDYAMILQTGVASRMLDQGDAWDTEGAHS</sequence>
<accession>A0A5C6EPU9</accession>
<dbReference type="InterPro" id="IPR038726">
    <property type="entry name" value="PDDEXK_AddAB-type"/>
</dbReference>
<feature type="domain" description="PD-(D/E)XK endonuclease-like" evidence="1">
    <location>
        <begin position="699"/>
        <end position="954"/>
    </location>
</feature>
<keyword evidence="2" id="KW-0547">Nucleotide-binding</keyword>
<dbReference type="Pfam" id="PF12705">
    <property type="entry name" value="PDDEXK_1"/>
    <property type="match status" value="1"/>
</dbReference>
<name>A0A5C6EPU9_9BACT</name>
<dbReference type="EMBL" id="SJPW01000005">
    <property type="protein sequence ID" value="TWU50938.1"/>
    <property type="molecule type" value="Genomic_DNA"/>
</dbReference>
<reference evidence="2 3" key="1">
    <citation type="submission" date="2019-02" db="EMBL/GenBank/DDBJ databases">
        <title>Deep-cultivation of Planctomycetes and their phenomic and genomic characterization uncovers novel biology.</title>
        <authorList>
            <person name="Wiegand S."/>
            <person name="Jogler M."/>
            <person name="Boedeker C."/>
            <person name="Pinto D."/>
            <person name="Vollmers J."/>
            <person name="Rivas-Marin E."/>
            <person name="Kohn T."/>
            <person name="Peeters S.H."/>
            <person name="Heuer A."/>
            <person name="Rast P."/>
            <person name="Oberbeckmann S."/>
            <person name="Bunk B."/>
            <person name="Jeske O."/>
            <person name="Meyerdierks A."/>
            <person name="Storesund J.E."/>
            <person name="Kallscheuer N."/>
            <person name="Luecker S."/>
            <person name="Lage O.M."/>
            <person name="Pohl T."/>
            <person name="Merkel B.J."/>
            <person name="Hornburger P."/>
            <person name="Mueller R.-W."/>
            <person name="Bruemmer F."/>
            <person name="Labrenz M."/>
            <person name="Spormann A.M."/>
            <person name="Op Den Camp H."/>
            <person name="Overmann J."/>
            <person name="Amann R."/>
            <person name="Jetten M.S.M."/>
            <person name="Mascher T."/>
            <person name="Medema M.H."/>
            <person name="Devos D.P."/>
            <person name="Kaster A.-K."/>
            <person name="Ovreas L."/>
            <person name="Rohde M."/>
            <person name="Galperin M.Y."/>
            <person name="Jogler C."/>
        </authorList>
    </citation>
    <scope>NUCLEOTIDE SEQUENCE [LARGE SCALE GENOMIC DNA]</scope>
    <source>
        <strain evidence="2 3">Poly51</strain>
    </source>
</reference>
<dbReference type="EC" id="3.6.4.12" evidence="2"/>
<dbReference type="AlphaFoldDB" id="A0A5C6EPU9"/>
<evidence type="ECO:0000259" key="1">
    <source>
        <dbReference type="Pfam" id="PF12705"/>
    </source>
</evidence>
<proteinExistence type="predicted"/>
<protein>
    <submittedName>
        <fullName evidence="2">ATP-dependent helicase/deoxyribonuclease subunit B</fullName>
        <ecNumber evidence="2">3.6.4.12</ecNumber>
    </submittedName>
</protein>
<keyword evidence="3" id="KW-1185">Reference proteome</keyword>
<dbReference type="InterPro" id="IPR011604">
    <property type="entry name" value="PDDEXK-like_dom_sf"/>
</dbReference>
<dbReference type="SUPFAM" id="SSF52540">
    <property type="entry name" value="P-loop containing nucleoside triphosphate hydrolases"/>
    <property type="match status" value="1"/>
</dbReference>
<comment type="caution">
    <text evidence="2">The sequence shown here is derived from an EMBL/GenBank/DDBJ whole genome shotgun (WGS) entry which is preliminary data.</text>
</comment>
<keyword evidence="2" id="KW-0347">Helicase</keyword>
<dbReference type="Gene3D" id="3.90.320.10">
    <property type="match status" value="1"/>
</dbReference>
<dbReference type="Proteomes" id="UP000318288">
    <property type="component" value="Unassembled WGS sequence"/>
</dbReference>
<organism evidence="2 3">
    <name type="scientific">Rubripirellula tenax</name>
    <dbReference type="NCBI Taxonomy" id="2528015"/>
    <lineage>
        <taxon>Bacteria</taxon>
        <taxon>Pseudomonadati</taxon>
        <taxon>Planctomycetota</taxon>
        <taxon>Planctomycetia</taxon>
        <taxon>Pirellulales</taxon>
        <taxon>Pirellulaceae</taxon>
        <taxon>Rubripirellula</taxon>
    </lineage>
</organism>
<dbReference type="GO" id="GO:0003678">
    <property type="term" value="F:DNA helicase activity"/>
    <property type="evidence" value="ECO:0007669"/>
    <property type="project" value="UniProtKB-EC"/>
</dbReference>
<keyword evidence="2" id="KW-0378">Hydrolase</keyword>
<evidence type="ECO:0000313" key="2">
    <source>
        <dbReference type="EMBL" id="TWU50938.1"/>
    </source>
</evidence>
<keyword evidence="2" id="KW-0067">ATP-binding</keyword>
<dbReference type="InterPro" id="IPR027417">
    <property type="entry name" value="P-loop_NTPase"/>
</dbReference>
<dbReference type="GO" id="GO:0016787">
    <property type="term" value="F:hydrolase activity"/>
    <property type="evidence" value="ECO:0007669"/>
    <property type="project" value="UniProtKB-KW"/>
</dbReference>
<evidence type="ECO:0000313" key="3">
    <source>
        <dbReference type="Proteomes" id="UP000318288"/>
    </source>
</evidence>